<evidence type="ECO:0000256" key="1">
    <source>
        <dbReference type="SAM" id="Coils"/>
    </source>
</evidence>
<dbReference type="GO" id="GO:0007032">
    <property type="term" value="P:endosome organization"/>
    <property type="evidence" value="ECO:0007669"/>
    <property type="project" value="InterPro"/>
</dbReference>
<dbReference type="PANTHER" id="PTHR36983:SF2">
    <property type="entry name" value="DNAJ HOMOLOG SUBFAMILY C MEMBER 13"/>
    <property type="match status" value="1"/>
</dbReference>
<sequence>MQPMHPSYELRLEQLNKQSLLASRNFVEHLLQLVVNHVNRGTGSLVIASMLDFLTYTVCAHIVRPQPEKIFDMILELVAERLNLFETFISLSNSTNYRRRSGDASDHRRVQPGNLQENADSSVNGGCLLKTLGTSTISPGKDLRVLANRQLSGQLISFWIAENSAAMELLRRCIPRGLLDFLSSVEKPPNSEADLLTTRNNLEAANQESRQNSQLQDQLRSMQITVEARLETLLQHWNLEQKLTFLQRKEEKSQKPVTLRKRRRMVKAQSNWKMFCYQFNQDHAKADLIWNEKTKSELKQAIENEMRQLQQELEFLQQGTLVSWNHTEFEVVYGSLIDEVRIGDYYLRFLLNENNEEATPIHKPSEFFNNVYHRFLLATRSDMKCLCLKAMGVVYERHCITIGAFSDSKFIVQMMSKCTNVAERDHYLFLISKLVLDKHNVRDLIAADALPLLVDLAVLAHLHVNRAKIHSQTNVIEGAQGGENESKEWYYNDKNGQRQGPLSFQCMKDMYKEAKLFEKTEIWAEGLDKWCHLSAVAQFRWTVCSSSNIASSHTSCDLALQPQGPMGGTGLFNLTDMCSLILDTLIQMCAFYPSRDEAGSIIRPLPRVKKILSEPVLLYQIVQLLLTYDPAIVQRVAQLVNDVMQDNQFVGRLYLSGVFFFILMYNGSNILPVAKFLHQTHLKQAFRSTLPKSELASRSVLCPILPEATIFYLEQYGAEKYAEVFLGEFENPEIIWNTEMRRYMIEKIALHVSDFSSRLSSNVKALYRYCPIPPIEYPQLEEELFCHYYYLRHLTDEQGSPTGRSENRLTFYALV</sequence>
<feature type="region of interest" description="Disordered" evidence="2">
    <location>
        <begin position="99"/>
        <end position="119"/>
    </location>
</feature>
<dbReference type="InterPro" id="IPR045802">
    <property type="entry name" value="GRV2/DNAJC13_N"/>
</dbReference>
<keyword evidence="1" id="KW-0175">Coiled coil</keyword>
<feature type="coiled-coil region" evidence="1">
    <location>
        <begin position="292"/>
        <end position="319"/>
    </location>
</feature>
<evidence type="ECO:0000256" key="2">
    <source>
        <dbReference type="SAM" id="MobiDB-lite"/>
    </source>
</evidence>
<evidence type="ECO:0000259" key="3">
    <source>
        <dbReference type="Pfam" id="PF14237"/>
    </source>
</evidence>
<evidence type="ECO:0000313" key="5">
    <source>
        <dbReference type="Proteomes" id="UP000887574"/>
    </source>
</evidence>
<dbReference type="WBParaSite" id="jg19648">
    <property type="protein sequence ID" value="jg19648"/>
    <property type="gene ID" value="jg19648"/>
</dbReference>
<proteinExistence type="predicted"/>
<dbReference type="Proteomes" id="UP000887574">
    <property type="component" value="Unplaced"/>
</dbReference>
<organism evidence="5 6">
    <name type="scientific">Ditylenchus dipsaci</name>
    <dbReference type="NCBI Taxonomy" id="166011"/>
    <lineage>
        <taxon>Eukaryota</taxon>
        <taxon>Metazoa</taxon>
        <taxon>Ecdysozoa</taxon>
        <taxon>Nematoda</taxon>
        <taxon>Chromadorea</taxon>
        <taxon>Rhabditida</taxon>
        <taxon>Tylenchina</taxon>
        <taxon>Tylenchomorpha</taxon>
        <taxon>Sphaerularioidea</taxon>
        <taxon>Anguinidae</taxon>
        <taxon>Anguininae</taxon>
        <taxon>Ditylenchus</taxon>
    </lineage>
</organism>
<reference evidence="6" key="1">
    <citation type="submission" date="2022-11" db="UniProtKB">
        <authorList>
            <consortium name="WormBaseParasite"/>
        </authorList>
    </citation>
    <scope>IDENTIFICATION</scope>
</reference>
<dbReference type="AlphaFoldDB" id="A0A915DHU5"/>
<feature type="domain" description="DnaJ homologue subfamily C GRV2/DNAJC13 N-terminal" evidence="4">
    <location>
        <begin position="1"/>
        <end position="353"/>
    </location>
</feature>
<dbReference type="PANTHER" id="PTHR36983">
    <property type="entry name" value="DNAJ HOMOLOG SUBFAMILY C MEMBER 13"/>
    <property type="match status" value="1"/>
</dbReference>
<dbReference type="Pfam" id="PF14237">
    <property type="entry name" value="GYF_2"/>
    <property type="match status" value="1"/>
</dbReference>
<dbReference type="Pfam" id="PF19432">
    <property type="entry name" value="RME-8_N"/>
    <property type="match status" value="1"/>
</dbReference>
<accession>A0A915DHU5</accession>
<evidence type="ECO:0000259" key="4">
    <source>
        <dbReference type="Pfam" id="PF19432"/>
    </source>
</evidence>
<evidence type="ECO:0000313" key="6">
    <source>
        <dbReference type="WBParaSite" id="jg19648"/>
    </source>
</evidence>
<dbReference type="GO" id="GO:0010008">
    <property type="term" value="C:endosome membrane"/>
    <property type="evidence" value="ECO:0007669"/>
    <property type="project" value="TreeGrafter"/>
</dbReference>
<dbReference type="InterPro" id="IPR025640">
    <property type="entry name" value="GYF_2"/>
</dbReference>
<feature type="domain" description="GYF" evidence="3">
    <location>
        <begin position="489"/>
        <end position="539"/>
    </location>
</feature>
<dbReference type="GO" id="GO:0006898">
    <property type="term" value="P:receptor-mediated endocytosis"/>
    <property type="evidence" value="ECO:0007669"/>
    <property type="project" value="TreeGrafter"/>
</dbReference>
<dbReference type="GO" id="GO:2000641">
    <property type="term" value="P:regulation of early endosome to late endosome transport"/>
    <property type="evidence" value="ECO:0007669"/>
    <property type="project" value="InterPro"/>
</dbReference>
<keyword evidence="5" id="KW-1185">Reference proteome</keyword>
<dbReference type="InterPro" id="IPR044978">
    <property type="entry name" value="GRV2/DNAJC13"/>
</dbReference>
<protein>
    <submittedName>
        <fullName evidence="6">GYF_2 domain-containing protein</fullName>
    </submittedName>
</protein>
<name>A0A915DHU5_9BILA</name>
<feature type="compositionally biased region" description="Basic and acidic residues" evidence="2">
    <location>
        <begin position="100"/>
        <end position="109"/>
    </location>
</feature>